<protein>
    <recommendedName>
        <fullName evidence="1">SpoVT-AbrB domain-containing protein</fullName>
    </recommendedName>
</protein>
<feature type="domain" description="SpoVT-AbrB" evidence="1">
    <location>
        <begin position="11"/>
        <end position="54"/>
    </location>
</feature>
<dbReference type="SUPFAM" id="SSF89447">
    <property type="entry name" value="AbrB/MazE/MraZ-like"/>
    <property type="match status" value="1"/>
</dbReference>
<dbReference type="Gene3D" id="2.10.260.10">
    <property type="match status" value="1"/>
</dbReference>
<evidence type="ECO:0000259" key="1">
    <source>
        <dbReference type="PROSITE" id="PS51740"/>
    </source>
</evidence>
<comment type="caution">
    <text evidence="2">The sequence shown here is derived from an EMBL/GenBank/DDBJ whole genome shotgun (WGS) entry which is preliminary data.</text>
</comment>
<dbReference type="Pfam" id="PF04014">
    <property type="entry name" value="MazE_antitoxin"/>
    <property type="match status" value="1"/>
</dbReference>
<gene>
    <name evidence="2" type="ORF">S01H1_08806</name>
</gene>
<reference evidence="2" key="1">
    <citation type="journal article" date="2014" name="Front. Microbiol.">
        <title>High frequency of phylogenetically diverse reductive dehalogenase-homologous genes in deep subseafloor sedimentary metagenomes.</title>
        <authorList>
            <person name="Kawai M."/>
            <person name="Futagami T."/>
            <person name="Toyoda A."/>
            <person name="Takaki Y."/>
            <person name="Nishi S."/>
            <person name="Hori S."/>
            <person name="Arai W."/>
            <person name="Tsubouchi T."/>
            <person name="Morono Y."/>
            <person name="Uchiyama I."/>
            <person name="Ito T."/>
            <person name="Fujiyama A."/>
            <person name="Inagaki F."/>
            <person name="Takami H."/>
        </authorList>
    </citation>
    <scope>NUCLEOTIDE SEQUENCE</scope>
    <source>
        <strain evidence="2">Expedition CK06-06</strain>
    </source>
</reference>
<dbReference type="AlphaFoldDB" id="X0SE44"/>
<dbReference type="PROSITE" id="PS51740">
    <property type="entry name" value="SPOVT_ABRB"/>
    <property type="match status" value="1"/>
</dbReference>
<dbReference type="InterPro" id="IPR007159">
    <property type="entry name" value="SpoVT-AbrB_dom"/>
</dbReference>
<dbReference type="SMART" id="SM00966">
    <property type="entry name" value="SpoVT_AbrB"/>
    <property type="match status" value="1"/>
</dbReference>
<dbReference type="InterPro" id="IPR037914">
    <property type="entry name" value="SpoVT-AbrB_sf"/>
</dbReference>
<accession>X0SE44</accession>
<dbReference type="GO" id="GO:0003677">
    <property type="term" value="F:DNA binding"/>
    <property type="evidence" value="ECO:0007669"/>
    <property type="project" value="InterPro"/>
</dbReference>
<sequence length="54" mass="6276">MSDPEPDRRILASSTLTRNYQVTIPKPVRARFRFEEGDLVVFIEEEGRLLIEKG</sequence>
<proteinExistence type="predicted"/>
<name>X0SE44_9ZZZZ</name>
<evidence type="ECO:0000313" key="2">
    <source>
        <dbReference type="EMBL" id="GAF79279.1"/>
    </source>
</evidence>
<organism evidence="2">
    <name type="scientific">marine sediment metagenome</name>
    <dbReference type="NCBI Taxonomy" id="412755"/>
    <lineage>
        <taxon>unclassified sequences</taxon>
        <taxon>metagenomes</taxon>
        <taxon>ecological metagenomes</taxon>
    </lineage>
</organism>
<dbReference type="EMBL" id="BARS01004506">
    <property type="protein sequence ID" value="GAF79279.1"/>
    <property type="molecule type" value="Genomic_DNA"/>
</dbReference>
<dbReference type="NCBIfam" id="TIGR01439">
    <property type="entry name" value="lp_hng_hel_AbrB"/>
    <property type="match status" value="1"/>
</dbReference>